<organism evidence="5 6">
    <name type="scientific">Escallonia rubra</name>
    <dbReference type="NCBI Taxonomy" id="112253"/>
    <lineage>
        <taxon>Eukaryota</taxon>
        <taxon>Viridiplantae</taxon>
        <taxon>Streptophyta</taxon>
        <taxon>Embryophyta</taxon>
        <taxon>Tracheophyta</taxon>
        <taxon>Spermatophyta</taxon>
        <taxon>Magnoliopsida</taxon>
        <taxon>eudicotyledons</taxon>
        <taxon>Gunneridae</taxon>
        <taxon>Pentapetalae</taxon>
        <taxon>asterids</taxon>
        <taxon>campanulids</taxon>
        <taxon>Escalloniales</taxon>
        <taxon>Escalloniaceae</taxon>
        <taxon>Escallonia</taxon>
    </lineage>
</organism>
<dbReference type="Pfam" id="PF14392">
    <property type="entry name" value="zf-CCHC_4"/>
    <property type="match status" value="1"/>
</dbReference>
<keyword evidence="6" id="KW-1185">Reference proteome</keyword>
<dbReference type="GO" id="GO:0008270">
    <property type="term" value="F:zinc ion binding"/>
    <property type="evidence" value="ECO:0007669"/>
    <property type="project" value="UniProtKB-KW"/>
</dbReference>
<keyword evidence="2" id="KW-0175">Coiled coil</keyword>
<feature type="region of interest" description="Disordered" evidence="3">
    <location>
        <begin position="391"/>
        <end position="415"/>
    </location>
</feature>
<feature type="compositionally biased region" description="Basic and acidic residues" evidence="3">
    <location>
        <begin position="110"/>
        <end position="123"/>
    </location>
</feature>
<dbReference type="EMBL" id="JAVXUO010002949">
    <property type="protein sequence ID" value="KAK2968067.1"/>
    <property type="molecule type" value="Genomic_DNA"/>
</dbReference>
<gene>
    <name evidence="5" type="ORF">RJ640_000482</name>
</gene>
<dbReference type="PANTHER" id="PTHR31286">
    <property type="entry name" value="GLYCINE-RICH CELL WALL STRUCTURAL PROTEIN 1.8-LIKE"/>
    <property type="match status" value="1"/>
</dbReference>
<dbReference type="InterPro" id="IPR040256">
    <property type="entry name" value="At4g02000-like"/>
</dbReference>
<feature type="region of interest" description="Disordered" evidence="3">
    <location>
        <begin position="278"/>
        <end position="344"/>
    </location>
</feature>
<feature type="coiled-coil region" evidence="2">
    <location>
        <begin position="485"/>
        <end position="512"/>
    </location>
</feature>
<keyword evidence="1" id="KW-0862">Zinc</keyword>
<comment type="caution">
    <text evidence="5">The sequence shown here is derived from an EMBL/GenBank/DDBJ whole genome shotgun (WGS) entry which is preliminary data.</text>
</comment>
<accession>A0AA88QGR2</accession>
<protein>
    <recommendedName>
        <fullName evidence="4">CCHC-type domain-containing protein</fullName>
    </recommendedName>
</protein>
<keyword evidence="1" id="KW-0863">Zinc-finger</keyword>
<feature type="compositionally biased region" description="Basic and acidic residues" evidence="3">
    <location>
        <begin position="440"/>
        <end position="453"/>
    </location>
</feature>
<feature type="region of interest" description="Disordered" evidence="3">
    <location>
        <begin position="436"/>
        <end position="461"/>
    </location>
</feature>
<feature type="compositionally biased region" description="Polar residues" evidence="3">
    <location>
        <begin position="315"/>
        <end position="343"/>
    </location>
</feature>
<dbReference type="AlphaFoldDB" id="A0AA88QGR2"/>
<evidence type="ECO:0000259" key="4">
    <source>
        <dbReference type="PROSITE" id="PS50158"/>
    </source>
</evidence>
<name>A0AA88QGR2_9ASTE</name>
<feature type="domain" description="CCHC-type" evidence="4">
    <location>
        <begin position="71"/>
        <end position="86"/>
    </location>
</feature>
<dbReference type="GO" id="GO:0003676">
    <property type="term" value="F:nucleic acid binding"/>
    <property type="evidence" value="ECO:0007669"/>
    <property type="project" value="InterPro"/>
</dbReference>
<proteinExistence type="predicted"/>
<dbReference type="PROSITE" id="PS50158">
    <property type="entry name" value="ZF_CCHC"/>
    <property type="match status" value="1"/>
</dbReference>
<evidence type="ECO:0000313" key="5">
    <source>
        <dbReference type="EMBL" id="KAK2968067.1"/>
    </source>
</evidence>
<sequence length="674" mass="75318">MEKGTGEAIGKKCGQVLDVDVNADGIGWGRCLRVRVLVDVSKSLRRGTIIHGLGSSSRWVSFQYERLSNFCYRCGRVGHNDGECEESAKLDEVTGKEIFEYGPWMRAQADRRFGDKRGHREVGNDDDEPEVQKSARNMLSVGDGSSNTKGKELIDEQGPKLALLDAERIESRDSRYSPTEFSPKTGEAANLEKSVPKLALLDSERSAARDLSYFPTEFLPKNDGIANLGKSTLAPQLEEAFNIQEELTETQRGSSANPVRVQSQTNMACFFEAHLSHPHPADPHHKTNHFLTDPAENETSTPNCGPKPSKHQDKPTIQASQPPSQSEPYKEASPQQNTCTAPHQQLRHQVIFSPNQSPVTQNKTIEMRSTEPQNQNLKPTKQLSFSPMKVDSAAQSAGTLTAESRKVKGTHGRWKKQARTAELFTQGMEMEALLGKRKGTGAEKDPMEVESPPKKKAANNPSTEELLAATGGGQVGLIKWNSRVIGNVQQKIKELEDKISTVQRGVITLETKAYVDDLKGELESILQMEDDLWRQRSRVDWMRDGDRNTRFFHAQASARRRINRVENLRNEFGNWCVNDTEKEEMVVKYFQSLFTTTDPPEEALQEVLNTVQRTISQMDNARLTQPFDLVEVHSALFSMYPLKSPGPDGMPAIGFYINDQRSGVQGENPRGGRR</sequence>
<evidence type="ECO:0000256" key="2">
    <source>
        <dbReference type="SAM" id="Coils"/>
    </source>
</evidence>
<feature type="region of interest" description="Disordered" evidence="3">
    <location>
        <begin position="110"/>
        <end position="186"/>
    </location>
</feature>
<dbReference type="InterPro" id="IPR025836">
    <property type="entry name" value="Zn_knuckle_CX2CX4HX4C"/>
</dbReference>
<evidence type="ECO:0000256" key="1">
    <source>
        <dbReference type="PROSITE-ProRule" id="PRU00047"/>
    </source>
</evidence>
<dbReference type="PANTHER" id="PTHR31286:SF62">
    <property type="entry name" value="ZINC FINGER, CCHC-TYPE-LIKE PROTEIN"/>
    <property type="match status" value="1"/>
</dbReference>
<feature type="compositionally biased region" description="Basic and acidic residues" evidence="3">
    <location>
        <begin position="165"/>
        <end position="175"/>
    </location>
</feature>
<reference evidence="5" key="1">
    <citation type="submission" date="2022-12" db="EMBL/GenBank/DDBJ databases">
        <title>Draft genome assemblies for two species of Escallonia (Escalloniales).</title>
        <authorList>
            <person name="Chanderbali A."/>
            <person name="Dervinis C."/>
            <person name="Anghel I."/>
            <person name="Soltis D."/>
            <person name="Soltis P."/>
            <person name="Zapata F."/>
        </authorList>
    </citation>
    <scope>NUCLEOTIDE SEQUENCE</scope>
    <source>
        <strain evidence="5">UCBG92.1500</strain>
        <tissue evidence="5">Leaf</tissue>
    </source>
</reference>
<keyword evidence="1" id="KW-0479">Metal-binding</keyword>
<feature type="compositionally biased region" description="Polar residues" evidence="3">
    <location>
        <begin position="393"/>
        <end position="402"/>
    </location>
</feature>
<evidence type="ECO:0000313" key="6">
    <source>
        <dbReference type="Proteomes" id="UP001187471"/>
    </source>
</evidence>
<dbReference type="InterPro" id="IPR001878">
    <property type="entry name" value="Znf_CCHC"/>
</dbReference>
<evidence type="ECO:0000256" key="3">
    <source>
        <dbReference type="SAM" id="MobiDB-lite"/>
    </source>
</evidence>
<dbReference type="Proteomes" id="UP001187471">
    <property type="component" value="Unassembled WGS sequence"/>
</dbReference>
<feature type="compositionally biased region" description="Basic and acidic residues" evidence="3">
    <location>
        <begin position="149"/>
        <end position="158"/>
    </location>
</feature>